<reference evidence="2 3" key="1">
    <citation type="journal article" date="2024" name="Chem. Sci.">
        <title>Discovery of megapolipeptins by genome mining of a Burkholderiales bacteria collection.</title>
        <authorList>
            <person name="Paulo B.S."/>
            <person name="Recchia M.J.J."/>
            <person name="Lee S."/>
            <person name="Fergusson C.H."/>
            <person name="Romanowski S.B."/>
            <person name="Hernandez A."/>
            <person name="Krull N."/>
            <person name="Liu D.Y."/>
            <person name="Cavanagh H."/>
            <person name="Bos A."/>
            <person name="Gray C.A."/>
            <person name="Murphy B.T."/>
            <person name="Linington R.G."/>
            <person name="Eustaquio A.S."/>
        </authorList>
    </citation>
    <scope>NUCLEOTIDE SEQUENCE [LARGE SCALE GENOMIC DNA]</scope>
    <source>
        <strain evidence="2 3">RL21-008-BIB-A</strain>
    </source>
</reference>
<feature type="compositionally biased region" description="Basic and acidic residues" evidence="1">
    <location>
        <begin position="40"/>
        <end position="54"/>
    </location>
</feature>
<dbReference type="Proteomes" id="UP001629246">
    <property type="component" value="Unassembled WGS sequence"/>
</dbReference>
<protein>
    <submittedName>
        <fullName evidence="2">Uncharacterized protein</fullName>
    </submittedName>
</protein>
<feature type="compositionally biased region" description="Basic residues" evidence="1">
    <location>
        <begin position="90"/>
        <end position="99"/>
    </location>
</feature>
<accession>A0ABW9A7D9</accession>
<organism evidence="2 3">
    <name type="scientific">Herbaspirillum lusitanum</name>
    <dbReference type="NCBI Taxonomy" id="213312"/>
    <lineage>
        <taxon>Bacteria</taxon>
        <taxon>Pseudomonadati</taxon>
        <taxon>Pseudomonadota</taxon>
        <taxon>Betaproteobacteria</taxon>
        <taxon>Burkholderiales</taxon>
        <taxon>Oxalobacteraceae</taxon>
        <taxon>Herbaspirillum</taxon>
    </lineage>
</organism>
<dbReference type="RefSeq" id="WP_408157781.1">
    <property type="nucleotide sequence ID" value="NZ_JAQQFM010000004.1"/>
</dbReference>
<comment type="caution">
    <text evidence="2">The sequence shown here is derived from an EMBL/GenBank/DDBJ whole genome shotgun (WGS) entry which is preliminary data.</text>
</comment>
<dbReference type="EMBL" id="JAQQFM010000004">
    <property type="protein sequence ID" value="MFL9924806.1"/>
    <property type="molecule type" value="Genomic_DNA"/>
</dbReference>
<gene>
    <name evidence="2" type="ORF">PQR62_11060</name>
</gene>
<feature type="region of interest" description="Disordered" evidence="1">
    <location>
        <begin position="82"/>
        <end position="124"/>
    </location>
</feature>
<evidence type="ECO:0000313" key="3">
    <source>
        <dbReference type="Proteomes" id="UP001629246"/>
    </source>
</evidence>
<name>A0ABW9A7D9_9BURK</name>
<evidence type="ECO:0000256" key="1">
    <source>
        <dbReference type="SAM" id="MobiDB-lite"/>
    </source>
</evidence>
<feature type="region of interest" description="Disordered" evidence="1">
    <location>
        <begin position="18"/>
        <end position="58"/>
    </location>
</feature>
<keyword evidence="3" id="KW-1185">Reference proteome</keyword>
<sequence length="124" mass="13508">MEDAERFRADVLLKIAAPRQRPQEQGVTGFASALGPQSDSEERPDHELGHKALGELKPSGTTNEIATFLAIERETLLDAFPAAGAAQQKSARRTRHQKNSGRPVSQAARQSICTLSRKFISTTP</sequence>
<proteinExistence type="predicted"/>
<evidence type="ECO:0000313" key="2">
    <source>
        <dbReference type="EMBL" id="MFL9924806.1"/>
    </source>
</evidence>
<feature type="compositionally biased region" description="Polar residues" evidence="1">
    <location>
        <begin position="100"/>
        <end position="124"/>
    </location>
</feature>